<dbReference type="OMA" id="HALMVEL"/>
<evidence type="ECO:0000313" key="2">
    <source>
        <dbReference type="EMBL" id="OJT02846.1"/>
    </source>
</evidence>
<evidence type="ECO:0000256" key="1">
    <source>
        <dbReference type="SAM" id="MobiDB-lite"/>
    </source>
</evidence>
<dbReference type="Proteomes" id="UP000184267">
    <property type="component" value="Unassembled WGS sequence"/>
</dbReference>
<dbReference type="EMBL" id="MNAD01001648">
    <property type="protein sequence ID" value="OJT02846.1"/>
    <property type="molecule type" value="Genomic_DNA"/>
</dbReference>
<feature type="region of interest" description="Disordered" evidence="1">
    <location>
        <begin position="1067"/>
        <end position="1101"/>
    </location>
</feature>
<protein>
    <submittedName>
        <fullName evidence="2">Uncharacterized protein</fullName>
    </submittedName>
</protein>
<proteinExistence type="predicted"/>
<gene>
    <name evidence="2" type="ORF">TRAPUB_6597</name>
</gene>
<comment type="caution">
    <text evidence="2">The sequence shown here is derived from an EMBL/GenBank/DDBJ whole genome shotgun (WGS) entry which is preliminary data.</text>
</comment>
<reference evidence="2 3" key="1">
    <citation type="submission" date="2016-10" db="EMBL/GenBank/DDBJ databases">
        <title>Genome sequence of the basidiomycete white-rot fungus Trametes pubescens.</title>
        <authorList>
            <person name="Makela M.R."/>
            <person name="Granchi Z."/>
            <person name="Peng M."/>
            <person name="De Vries R.P."/>
            <person name="Grigoriev I."/>
            <person name="Riley R."/>
            <person name="Hilden K."/>
        </authorList>
    </citation>
    <scope>NUCLEOTIDE SEQUENCE [LARGE SCALE GENOMIC DNA]</scope>
    <source>
        <strain evidence="2 3">FBCC735</strain>
    </source>
</reference>
<feature type="compositionally biased region" description="Low complexity" evidence="1">
    <location>
        <begin position="1075"/>
        <end position="1101"/>
    </location>
</feature>
<sequence>MRMFCESFKKTFKPWYTHRDAPSGYAFPEIDDSVPVVAILSYGKNRDVGNGDIEDEPTIAAVARMWEREFDYSHAWKMTVAFASHYACTMVPRWDKLNPQTIMREHPVLYDSPNELTRVRVPDLSTYPEKEDDGETERRVFTADGVQVPRRKPRGLRACDRGAMLQNLSSLHTLFAGPAVVVDDSDMDEEFEIDEEHISRSRTRSHDVSYTSYPHMFSKNIGQWQANGIIRPMVPHIQRLSKTLTQPGSGGNALTGMNSQCYNSMSHRMRVSKRHHLAQRGVLTGAAAGPWATTPTAENTAWTLFGQADIGLPHERMANQLATGPKTFLRLENNFLIDFTHLKDRYRSGSALYTQFVVPYERICLRADVIDPLRAACVVFRDESFLNMYVWSGFPVTAAMDQMWKVHLAPHLRCNAQAIRAGVFSAASASSQATAVAGTSRSNPSRPDRVASLSRQPSPIYVEGISVLERLHNYLYTGAAKVLPSALMRKLWILRGILDTGYPIISPVLSLGGPRKLTPMLDISKWPVDPVTYRPLTSSKRAQEISYGLPHYLAYETLMHMHTAIANMDPDRWPDATALGRQLRVLAEIAVDAFIADVRDIVRTQIRAEILPILEDKDAEGYSAAKSRRTALIKWLEIEHPLDWGKDAATHVILVQAVARDSIEAARGLPPSNRGQQSVEDLVKHFLHVGKTTGLAALRPPIWNKGQCWPVLRAAVAQAQSRALKAMEPAAADEAIKDAFITIVEERRIHFYPDSLPPSGNSNRRSLQPSFRSWSLVGPRARLAVVPGRSAPMTQTERFQFEMSQNSLGQKLSDRSSDWDTREVIIADYHEHLDRTVLPDSWNITPEMLKKDTDQFTVDCYEWAKSQFVHKRSDWKCDLALILAFLISKVIPAVAWKTLCKEIVPLLSKLGIDGPKSAVPPSSRRAAINVIRTLSWTVRDVNGVHQEEIYFTQASIVFLCWISEDSPLRKCLKRVGNSGLGAPWSTKHQPKSLTPINLIRMGLAYPIGKAVTTRPVFNTNFKILDDDELMVWHKEVISMLKQQGPRGPFALVTKIFGGEVAARLAGSGHFPDQPVSSQRSVSSSSSSTAVSSSSRTSSKRSLADFAADDDAWLVDNEEAGEFCIPSRRRRVV</sequence>
<organism evidence="2 3">
    <name type="scientific">Trametes pubescens</name>
    <name type="common">White-rot fungus</name>
    <dbReference type="NCBI Taxonomy" id="154538"/>
    <lineage>
        <taxon>Eukaryota</taxon>
        <taxon>Fungi</taxon>
        <taxon>Dikarya</taxon>
        <taxon>Basidiomycota</taxon>
        <taxon>Agaricomycotina</taxon>
        <taxon>Agaricomycetes</taxon>
        <taxon>Polyporales</taxon>
        <taxon>Polyporaceae</taxon>
        <taxon>Trametes</taxon>
    </lineage>
</organism>
<dbReference type="AlphaFoldDB" id="A0A1M2V5T0"/>
<name>A0A1M2V5T0_TRAPU</name>
<dbReference type="STRING" id="154538.A0A1M2V5T0"/>
<dbReference type="OrthoDB" id="2729340at2759"/>
<accession>A0A1M2V5T0</accession>
<evidence type="ECO:0000313" key="3">
    <source>
        <dbReference type="Proteomes" id="UP000184267"/>
    </source>
</evidence>
<keyword evidence="3" id="KW-1185">Reference proteome</keyword>